<dbReference type="Proteomes" id="UP001500124">
    <property type="component" value="Unassembled WGS sequence"/>
</dbReference>
<proteinExistence type="predicted"/>
<evidence type="ECO:0000313" key="3">
    <source>
        <dbReference type="Proteomes" id="UP001500124"/>
    </source>
</evidence>
<evidence type="ECO:0008006" key="4">
    <source>
        <dbReference type="Google" id="ProtNLM"/>
    </source>
</evidence>
<accession>A0ABP9LLV9</accession>
<keyword evidence="1" id="KW-0812">Transmembrane</keyword>
<dbReference type="RefSeq" id="WP_176151027.1">
    <property type="nucleotide sequence ID" value="NZ_BAABKC010000128.1"/>
</dbReference>
<feature type="transmembrane region" description="Helical" evidence="1">
    <location>
        <begin position="23"/>
        <end position="44"/>
    </location>
</feature>
<keyword evidence="3" id="KW-1185">Reference proteome</keyword>
<feature type="transmembrane region" description="Helical" evidence="1">
    <location>
        <begin position="56"/>
        <end position="78"/>
    </location>
</feature>
<evidence type="ECO:0000313" key="2">
    <source>
        <dbReference type="EMBL" id="GAA5078044.1"/>
    </source>
</evidence>
<reference evidence="3" key="1">
    <citation type="journal article" date="2019" name="Int. J. Syst. Evol. Microbiol.">
        <title>The Global Catalogue of Microorganisms (GCM) 10K type strain sequencing project: providing services to taxonomists for standard genome sequencing and annotation.</title>
        <authorList>
            <consortium name="The Broad Institute Genomics Platform"/>
            <consortium name="The Broad Institute Genome Sequencing Center for Infectious Disease"/>
            <person name="Wu L."/>
            <person name="Ma J."/>
        </authorList>
    </citation>
    <scope>NUCLEOTIDE SEQUENCE [LARGE SCALE GENOMIC DNA]</scope>
    <source>
        <strain evidence="3">JCM 18410</strain>
    </source>
</reference>
<protein>
    <recommendedName>
        <fullName evidence="4">ATP-binding protein</fullName>
    </recommendedName>
</protein>
<keyword evidence="1" id="KW-0472">Membrane</keyword>
<name>A0ABP9LLV9_9ACTN</name>
<gene>
    <name evidence="2" type="ORF">GCM10023336_69260</name>
</gene>
<evidence type="ECO:0000256" key="1">
    <source>
        <dbReference type="SAM" id="Phobius"/>
    </source>
</evidence>
<organism evidence="2 3">
    <name type="scientific">Streptomyces similanensis</name>
    <dbReference type="NCBI Taxonomy" id="1274988"/>
    <lineage>
        <taxon>Bacteria</taxon>
        <taxon>Bacillati</taxon>
        <taxon>Actinomycetota</taxon>
        <taxon>Actinomycetes</taxon>
        <taxon>Kitasatosporales</taxon>
        <taxon>Streptomycetaceae</taxon>
        <taxon>Streptomyces</taxon>
    </lineage>
</organism>
<dbReference type="EMBL" id="BAABKC010000128">
    <property type="protein sequence ID" value="GAA5078044.1"/>
    <property type="molecule type" value="Genomic_DNA"/>
</dbReference>
<dbReference type="InterPro" id="IPR045924">
    <property type="entry name" value="DUF6343"/>
</dbReference>
<comment type="caution">
    <text evidence="2">The sequence shown here is derived from an EMBL/GenBank/DDBJ whole genome shotgun (WGS) entry which is preliminary data.</text>
</comment>
<dbReference type="Pfam" id="PF19870">
    <property type="entry name" value="DUF6343"/>
    <property type="match status" value="1"/>
</dbReference>
<sequence>MHDAPRSGTEPRHARSPLRLRRLLSGVFLPVFALAAALFAYWATRSGPGDSPGGTVLATLAGVCAALALIAAVDLLVVGRRLHSGRGRTV</sequence>
<keyword evidence="1" id="KW-1133">Transmembrane helix</keyword>